<keyword evidence="2" id="KW-1185">Reference proteome</keyword>
<dbReference type="Pfam" id="PF10948">
    <property type="entry name" value="DUF2635"/>
    <property type="match status" value="1"/>
</dbReference>
<evidence type="ECO:0000313" key="1">
    <source>
        <dbReference type="EMBL" id="QNT60081.1"/>
    </source>
</evidence>
<dbReference type="EMBL" id="CP060414">
    <property type="protein sequence ID" value="QNT60081.1"/>
    <property type="molecule type" value="Genomic_DNA"/>
</dbReference>
<dbReference type="Proteomes" id="UP000516412">
    <property type="component" value="Chromosome"/>
</dbReference>
<gene>
    <name evidence="1" type="ORF">H7A79_1106</name>
</gene>
<sequence length="61" mass="6636">MDKIKVVAADGLRVPKEGRAHDYIGQEPVSVPDTLYYRRLLADGDLLAAVDPEPATKKGSK</sequence>
<name>A0A7H1MEL6_9NEIS</name>
<protein>
    <recommendedName>
        <fullName evidence="3">DUF2635 domain-containing protein</fullName>
    </recommendedName>
</protein>
<reference evidence="1" key="1">
    <citation type="submission" date="2024-06" db="EMBL/GenBank/DDBJ databases">
        <title>Complete Genome Sequence of mouse commensal type strain Neisseria musculi.</title>
        <authorList>
            <person name="Thapa E."/>
            <person name="Aluvathingal J."/>
            <person name="Nadendla S."/>
            <person name="Mehta A."/>
            <person name="Tettelin H."/>
            <person name="Weyand N.J."/>
        </authorList>
    </citation>
    <scope>NUCLEOTIDE SEQUENCE</scope>
    <source>
        <strain evidence="1">NW831</strain>
    </source>
</reference>
<dbReference type="RefSeq" id="WP_187001366.1">
    <property type="nucleotide sequence ID" value="NZ_CP060414.2"/>
</dbReference>
<evidence type="ECO:0008006" key="3">
    <source>
        <dbReference type="Google" id="ProtNLM"/>
    </source>
</evidence>
<dbReference type="KEGG" id="nmus:H7A79_1106"/>
<organism evidence="1 2">
    <name type="scientific">Neisseria musculi</name>
    <dbReference type="NCBI Taxonomy" id="1815583"/>
    <lineage>
        <taxon>Bacteria</taxon>
        <taxon>Pseudomonadati</taxon>
        <taxon>Pseudomonadota</taxon>
        <taxon>Betaproteobacteria</taxon>
        <taxon>Neisseriales</taxon>
        <taxon>Neisseriaceae</taxon>
        <taxon>Neisseria</taxon>
    </lineage>
</organism>
<evidence type="ECO:0000313" key="2">
    <source>
        <dbReference type="Proteomes" id="UP000516412"/>
    </source>
</evidence>
<dbReference type="AlphaFoldDB" id="A0A7H1MEL6"/>
<proteinExistence type="predicted"/>
<dbReference type="InterPro" id="IPR024400">
    <property type="entry name" value="DUF2635"/>
</dbReference>
<accession>A0A7H1MEL6</accession>